<dbReference type="SUPFAM" id="SSF51197">
    <property type="entry name" value="Clavaminate synthase-like"/>
    <property type="match status" value="1"/>
</dbReference>
<name>A0AAD8YCW2_9STRA</name>
<keyword evidence="8" id="KW-1185">Reference proteome</keyword>
<evidence type="ECO:0000256" key="1">
    <source>
        <dbReference type="ARBA" id="ARBA00001961"/>
    </source>
</evidence>
<accession>A0AAD8YCW2</accession>
<dbReference type="PROSITE" id="PS51471">
    <property type="entry name" value="FE2OG_OXY"/>
    <property type="match status" value="1"/>
</dbReference>
<organism evidence="7 8">
    <name type="scientific">Skeletonema marinoi</name>
    <dbReference type="NCBI Taxonomy" id="267567"/>
    <lineage>
        <taxon>Eukaryota</taxon>
        <taxon>Sar</taxon>
        <taxon>Stramenopiles</taxon>
        <taxon>Ochrophyta</taxon>
        <taxon>Bacillariophyta</taxon>
        <taxon>Coscinodiscophyceae</taxon>
        <taxon>Thalassiosirophycidae</taxon>
        <taxon>Thalassiosirales</taxon>
        <taxon>Skeletonemataceae</taxon>
        <taxon>Skeletonema</taxon>
        <taxon>Skeletonema marinoi-dohrnii complex</taxon>
    </lineage>
</organism>
<feature type="domain" description="Fe2OG dioxygenase" evidence="6">
    <location>
        <begin position="163"/>
        <end position="271"/>
    </location>
</feature>
<dbReference type="GO" id="GO:0031418">
    <property type="term" value="F:L-ascorbic acid binding"/>
    <property type="evidence" value="ECO:0007669"/>
    <property type="project" value="InterPro"/>
</dbReference>
<dbReference type="PANTHER" id="PTHR10869">
    <property type="entry name" value="PROLYL 4-HYDROXYLASE ALPHA SUBUNIT"/>
    <property type="match status" value="1"/>
</dbReference>
<comment type="caution">
    <text evidence="7">The sequence shown here is derived from an EMBL/GenBank/DDBJ whole genome shotgun (WGS) entry which is preliminary data.</text>
</comment>
<dbReference type="GO" id="GO:0005506">
    <property type="term" value="F:iron ion binding"/>
    <property type="evidence" value="ECO:0007669"/>
    <property type="project" value="InterPro"/>
</dbReference>
<dbReference type="InterPro" id="IPR045054">
    <property type="entry name" value="P4HA-like"/>
</dbReference>
<keyword evidence="5" id="KW-0408">Iron</keyword>
<keyword evidence="2" id="KW-0479">Metal-binding</keyword>
<evidence type="ECO:0000313" key="7">
    <source>
        <dbReference type="EMBL" id="KAK1743254.1"/>
    </source>
</evidence>
<dbReference type="Proteomes" id="UP001224775">
    <property type="component" value="Unassembled WGS sequence"/>
</dbReference>
<dbReference type="GO" id="GO:0004656">
    <property type="term" value="F:procollagen-proline 4-dioxygenase activity"/>
    <property type="evidence" value="ECO:0007669"/>
    <property type="project" value="TreeGrafter"/>
</dbReference>
<dbReference type="Gene3D" id="2.60.120.620">
    <property type="entry name" value="q2cbj1_9rhob like domain"/>
    <property type="match status" value="1"/>
</dbReference>
<gene>
    <name evidence="7" type="ORF">QTG54_005875</name>
</gene>
<dbReference type="InterPro" id="IPR005123">
    <property type="entry name" value="Oxoglu/Fe-dep_dioxygenase_dom"/>
</dbReference>
<dbReference type="AlphaFoldDB" id="A0AAD8YCW2"/>
<protein>
    <submittedName>
        <fullName evidence="7">2OG-Fe(II) oxygenase family protein</fullName>
    </submittedName>
</protein>
<evidence type="ECO:0000313" key="8">
    <source>
        <dbReference type="Proteomes" id="UP001224775"/>
    </source>
</evidence>
<sequence length="357" mass="39224">MVAENNLGDDDSAGSVDTQDVFLEMFGLPTFSCVSSVVADDDENDIPSVKQLSVPQNCSRYIHKPCDVASFVIHNFLNADECQELIHLANTLSSTGFHYVTEAAHTDEEGTTHIVKLQEANKHKLSVFEHAPTTENLWKNLETIIMPHITTFMKHTLCGKPIGLNPRLRVLRYDAPDKDVFEPHFDATTRVNESTSLLTVLIYLNDGGGKDFDGGETCFLDSKSMKLNEATAIVTPSTGDVVVFEHDLFHSSAPLKFGTKHILRTDVLFQPDQEGGVELPRGESKGSSENLAATLFDVCQQLSVSEDVQNALGDIGLIDLSIEALFNPGEAVVKSILRDVLDDHNADMIFQAAMDCR</sequence>
<dbReference type="GO" id="GO:0005783">
    <property type="term" value="C:endoplasmic reticulum"/>
    <property type="evidence" value="ECO:0007669"/>
    <property type="project" value="TreeGrafter"/>
</dbReference>
<keyword evidence="3" id="KW-0223">Dioxygenase</keyword>
<dbReference type="InterPro" id="IPR044862">
    <property type="entry name" value="Pro_4_hyd_alph_FE2OG_OXY"/>
</dbReference>
<proteinExistence type="predicted"/>
<evidence type="ECO:0000259" key="6">
    <source>
        <dbReference type="PROSITE" id="PS51471"/>
    </source>
</evidence>
<dbReference type="Pfam" id="PF13640">
    <property type="entry name" value="2OG-FeII_Oxy_3"/>
    <property type="match status" value="1"/>
</dbReference>
<dbReference type="PANTHER" id="PTHR10869:SF236">
    <property type="entry name" value="PROLYL 4-HYDROXYLASE ALPHA SUBUNIT DOMAIN-CONTAINING PROTEIN"/>
    <property type="match status" value="1"/>
</dbReference>
<dbReference type="SMART" id="SM00702">
    <property type="entry name" value="P4Hc"/>
    <property type="match status" value="1"/>
</dbReference>
<evidence type="ECO:0000256" key="4">
    <source>
        <dbReference type="ARBA" id="ARBA00023002"/>
    </source>
</evidence>
<keyword evidence="4" id="KW-0560">Oxidoreductase</keyword>
<dbReference type="EMBL" id="JATAAI010000009">
    <property type="protein sequence ID" value="KAK1743254.1"/>
    <property type="molecule type" value="Genomic_DNA"/>
</dbReference>
<dbReference type="InterPro" id="IPR006620">
    <property type="entry name" value="Pro_4_hyd_alph"/>
</dbReference>
<evidence type="ECO:0000256" key="5">
    <source>
        <dbReference type="ARBA" id="ARBA00023004"/>
    </source>
</evidence>
<evidence type="ECO:0000256" key="3">
    <source>
        <dbReference type="ARBA" id="ARBA00022964"/>
    </source>
</evidence>
<evidence type="ECO:0000256" key="2">
    <source>
        <dbReference type="ARBA" id="ARBA00022723"/>
    </source>
</evidence>
<comment type="cofactor">
    <cofactor evidence="1">
        <name>L-ascorbate</name>
        <dbReference type="ChEBI" id="CHEBI:38290"/>
    </cofactor>
</comment>
<reference evidence="7" key="1">
    <citation type="submission" date="2023-06" db="EMBL/GenBank/DDBJ databases">
        <title>Survivors Of The Sea: Transcriptome response of Skeletonema marinoi to long-term dormancy.</title>
        <authorList>
            <person name="Pinder M.I.M."/>
            <person name="Kourtchenko O."/>
            <person name="Robertson E.K."/>
            <person name="Larsson T."/>
            <person name="Maumus F."/>
            <person name="Osuna-Cruz C.M."/>
            <person name="Vancaester E."/>
            <person name="Stenow R."/>
            <person name="Vandepoele K."/>
            <person name="Ploug H."/>
            <person name="Bruchert V."/>
            <person name="Godhe A."/>
            <person name="Topel M."/>
        </authorList>
    </citation>
    <scope>NUCLEOTIDE SEQUENCE</scope>
    <source>
        <strain evidence="7">R05AC</strain>
    </source>
</reference>